<name>A0A7S4TA71_9DINO</name>
<protein>
    <submittedName>
        <fullName evidence="1">Uncharacterized protein</fullName>
    </submittedName>
</protein>
<dbReference type="EMBL" id="HBNR01090724">
    <property type="protein sequence ID" value="CAE4669740.1"/>
    <property type="molecule type" value="Transcribed_RNA"/>
</dbReference>
<accession>A0A7S4TA71</accession>
<organism evidence="1">
    <name type="scientific">Alexandrium monilatum</name>
    <dbReference type="NCBI Taxonomy" id="311494"/>
    <lineage>
        <taxon>Eukaryota</taxon>
        <taxon>Sar</taxon>
        <taxon>Alveolata</taxon>
        <taxon>Dinophyceae</taxon>
        <taxon>Gonyaulacales</taxon>
        <taxon>Pyrocystaceae</taxon>
        <taxon>Alexandrium</taxon>
    </lineage>
</organism>
<dbReference type="AlphaFoldDB" id="A0A7S4TA71"/>
<gene>
    <name evidence="1" type="ORF">AMON00008_LOCUS65151</name>
</gene>
<reference evidence="1" key="1">
    <citation type="submission" date="2021-01" db="EMBL/GenBank/DDBJ databases">
        <authorList>
            <person name="Corre E."/>
            <person name="Pelletier E."/>
            <person name="Niang G."/>
            <person name="Scheremetjew M."/>
            <person name="Finn R."/>
            <person name="Kale V."/>
            <person name="Holt S."/>
            <person name="Cochrane G."/>
            <person name="Meng A."/>
            <person name="Brown T."/>
            <person name="Cohen L."/>
        </authorList>
    </citation>
    <scope>NUCLEOTIDE SEQUENCE</scope>
    <source>
        <strain evidence="1">CCMP3105</strain>
    </source>
</reference>
<sequence>MAANLVVPSDITLLESKMAIGRRRLGMFEWTGLMLTAPMFHIHYSKLDRGDMRAVLTKKFNVEDNSPVAQIVRRRQESVHKHVVSQNFLWAGGFTMAGLSYWSFRRYNYQARLLAAPFMFYFGTFVGRAVGDVATGRSAEFARDRFLGSLPAKVYYAPSGTA</sequence>
<evidence type="ECO:0000313" key="1">
    <source>
        <dbReference type="EMBL" id="CAE4669740.1"/>
    </source>
</evidence>
<proteinExistence type="predicted"/>